<sequence length="235" mass="25356">MERTRVGSRLIVMVIAAVTVVMVSSAGCGGPGFTYVMGGDGQSYFRVPATWRQVDQKALDRKVFGDLDSATAQVRKKLSWTVGYDGHTIPSADHLFDAAGGSDKPFVFAMVTNLTEKQRDAVSLDALRNAAGLPVVVTDELREQMEKTPGYPFKDFELLSDEVLPPTDGVRGVHVVFNYKVQGGPVQTFDETAYLAADGTRVSVLLIRCSAACYRSEAAAISGIAQSFKVKRLPG</sequence>
<protein>
    <recommendedName>
        <fullName evidence="3">Lipoprotein</fullName>
    </recommendedName>
</protein>
<comment type="caution">
    <text evidence="1">The sequence shown here is derived from an EMBL/GenBank/DDBJ whole genome shotgun (WGS) entry which is preliminary data.</text>
</comment>
<dbReference type="PROSITE" id="PS51257">
    <property type="entry name" value="PROKAR_LIPOPROTEIN"/>
    <property type="match status" value="1"/>
</dbReference>
<organism evidence="1 2">
    <name type="scientific">Sphaerisporangium rubeum</name>
    <dbReference type="NCBI Taxonomy" id="321317"/>
    <lineage>
        <taxon>Bacteria</taxon>
        <taxon>Bacillati</taxon>
        <taxon>Actinomycetota</taxon>
        <taxon>Actinomycetes</taxon>
        <taxon>Streptosporangiales</taxon>
        <taxon>Streptosporangiaceae</taxon>
        <taxon>Sphaerisporangium</taxon>
    </lineage>
</organism>
<evidence type="ECO:0000313" key="1">
    <source>
        <dbReference type="EMBL" id="MBB6472990.1"/>
    </source>
</evidence>
<accession>A0A7X0IDG7</accession>
<dbReference type="AlphaFoldDB" id="A0A7X0IDG7"/>
<dbReference type="RefSeq" id="WP_184980461.1">
    <property type="nucleotide sequence ID" value="NZ_BAAALO010000032.1"/>
</dbReference>
<proteinExistence type="predicted"/>
<keyword evidence="2" id="KW-1185">Reference proteome</keyword>
<name>A0A7X0IDG7_9ACTN</name>
<evidence type="ECO:0000313" key="2">
    <source>
        <dbReference type="Proteomes" id="UP000555564"/>
    </source>
</evidence>
<gene>
    <name evidence="1" type="ORF">BJ992_002421</name>
</gene>
<dbReference type="EMBL" id="JACHIU010000001">
    <property type="protein sequence ID" value="MBB6472990.1"/>
    <property type="molecule type" value="Genomic_DNA"/>
</dbReference>
<reference evidence="1 2" key="1">
    <citation type="submission" date="2020-08" db="EMBL/GenBank/DDBJ databases">
        <title>Sequencing the genomes of 1000 actinobacteria strains.</title>
        <authorList>
            <person name="Klenk H.-P."/>
        </authorList>
    </citation>
    <scope>NUCLEOTIDE SEQUENCE [LARGE SCALE GENOMIC DNA]</scope>
    <source>
        <strain evidence="1 2">DSM 44936</strain>
    </source>
</reference>
<evidence type="ECO:0008006" key="3">
    <source>
        <dbReference type="Google" id="ProtNLM"/>
    </source>
</evidence>
<dbReference type="Proteomes" id="UP000555564">
    <property type="component" value="Unassembled WGS sequence"/>
</dbReference>